<evidence type="ECO:0000259" key="4">
    <source>
        <dbReference type="PROSITE" id="PS50995"/>
    </source>
</evidence>
<comment type="caution">
    <text evidence="5">The sequence shown here is derived from an EMBL/GenBank/DDBJ whole genome shotgun (WGS) entry which is preliminary data.</text>
</comment>
<dbReference type="PANTHER" id="PTHR33164">
    <property type="entry name" value="TRANSCRIPTIONAL REGULATOR, MARR FAMILY"/>
    <property type="match status" value="1"/>
</dbReference>
<dbReference type="GO" id="GO:0006950">
    <property type="term" value="P:response to stress"/>
    <property type="evidence" value="ECO:0007669"/>
    <property type="project" value="TreeGrafter"/>
</dbReference>
<protein>
    <submittedName>
        <fullName evidence="5">MarR family transcriptional regulator</fullName>
    </submittedName>
</protein>
<dbReference type="InterPro" id="IPR036388">
    <property type="entry name" value="WH-like_DNA-bd_sf"/>
</dbReference>
<gene>
    <name evidence="5" type="ORF">ABB27_16295</name>
</gene>
<keyword evidence="3" id="KW-0804">Transcription</keyword>
<dbReference type="EMBL" id="LDJJ01000061">
    <property type="protein sequence ID" value="KRG64616.1"/>
    <property type="molecule type" value="Genomic_DNA"/>
</dbReference>
<dbReference type="InterPro" id="IPR023187">
    <property type="entry name" value="Tscrpt_reg_MarR-type_CS"/>
</dbReference>
<name>A0A0R0CHX9_9GAMM</name>
<evidence type="ECO:0000313" key="5">
    <source>
        <dbReference type="EMBL" id="KRG64616.1"/>
    </source>
</evidence>
<organism evidence="5 6">
    <name type="scientific">Stenotrophomonas terrae</name>
    <dbReference type="NCBI Taxonomy" id="405446"/>
    <lineage>
        <taxon>Bacteria</taxon>
        <taxon>Pseudomonadati</taxon>
        <taxon>Pseudomonadota</taxon>
        <taxon>Gammaproteobacteria</taxon>
        <taxon>Lysobacterales</taxon>
        <taxon>Lysobacteraceae</taxon>
        <taxon>Stenotrophomonas</taxon>
    </lineage>
</organism>
<dbReference type="Proteomes" id="UP000051863">
    <property type="component" value="Unassembled WGS sequence"/>
</dbReference>
<accession>A0A0R0CHX9</accession>
<dbReference type="AlphaFoldDB" id="A0A0R0CHX9"/>
<keyword evidence="1" id="KW-0805">Transcription regulation</keyword>
<dbReference type="PRINTS" id="PR00598">
    <property type="entry name" value="HTHMARR"/>
</dbReference>
<dbReference type="OrthoDB" id="8907575at2"/>
<reference evidence="5 6" key="1">
    <citation type="submission" date="2015-05" db="EMBL/GenBank/DDBJ databases">
        <title>Genome sequencing and analysis of members of genus Stenotrophomonas.</title>
        <authorList>
            <person name="Patil P.P."/>
            <person name="Midha S."/>
            <person name="Patil P.B."/>
        </authorList>
    </citation>
    <scope>NUCLEOTIDE SEQUENCE [LARGE SCALE GENOMIC DNA]</scope>
    <source>
        <strain evidence="5 6">DSM 18941</strain>
    </source>
</reference>
<dbReference type="InterPro" id="IPR039422">
    <property type="entry name" value="MarR/SlyA-like"/>
</dbReference>
<keyword evidence="6" id="KW-1185">Reference proteome</keyword>
<dbReference type="GO" id="GO:0003700">
    <property type="term" value="F:DNA-binding transcription factor activity"/>
    <property type="evidence" value="ECO:0007669"/>
    <property type="project" value="InterPro"/>
</dbReference>
<evidence type="ECO:0000256" key="3">
    <source>
        <dbReference type="ARBA" id="ARBA00023163"/>
    </source>
</evidence>
<dbReference type="PROSITE" id="PS50995">
    <property type="entry name" value="HTH_MARR_2"/>
    <property type="match status" value="1"/>
</dbReference>
<dbReference type="InterPro" id="IPR036390">
    <property type="entry name" value="WH_DNA-bd_sf"/>
</dbReference>
<dbReference type="SUPFAM" id="SSF46785">
    <property type="entry name" value="Winged helix' DNA-binding domain"/>
    <property type="match status" value="1"/>
</dbReference>
<dbReference type="Gene3D" id="1.10.10.10">
    <property type="entry name" value="Winged helix-like DNA-binding domain superfamily/Winged helix DNA-binding domain"/>
    <property type="match status" value="1"/>
</dbReference>
<dbReference type="InterPro" id="IPR000835">
    <property type="entry name" value="HTH_MarR-typ"/>
</dbReference>
<keyword evidence="2" id="KW-0238">DNA-binding</keyword>
<feature type="domain" description="HTH marR-type" evidence="4">
    <location>
        <begin position="31"/>
        <end position="165"/>
    </location>
</feature>
<dbReference type="SMART" id="SM00347">
    <property type="entry name" value="HTH_MARR"/>
    <property type="match status" value="1"/>
</dbReference>
<evidence type="ECO:0000256" key="1">
    <source>
        <dbReference type="ARBA" id="ARBA00023015"/>
    </source>
</evidence>
<evidence type="ECO:0000313" key="6">
    <source>
        <dbReference type="Proteomes" id="UP000051863"/>
    </source>
</evidence>
<dbReference type="RefSeq" id="WP_057629850.1">
    <property type="nucleotide sequence ID" value="NZ_LDJJ01000061.1"/>
</dbReference>
<evidence type="ECO:0000256" key="2">
    <source>
        <dbReference type="ARBA" id="ARBA00023125"/>
    </source>
</evidence>
<dbReference type="GO" id="GO:0003677">
    <property type="term" value="F:DNA binding"/>
    <property type="evidence" value="ECO:0007669"/>
    <property type="project" value="UniProtKB-KW"/>
</dbReference>
<dbReference type="PATRIC" id="fig|405446.3.peg.3134"/>
<dbReference type="PANTHER" id="PTHR33164:SF43">
    <property type="entry name" value="HTH-TYPE TRANSCRIPTIONAL REPRESSOR YETL"/>
    <property type="match status" value="1"/>
</dbReference>
<dbReference type="PROSITE" id="PS01117">
    <property type="entry name" value="HTH_MARR_1"/>
    <property type="match status" value="1"/>
</dbReference>
<proteinExistence type="predicted"/>
<dbReference type="Pfam" id="PF12802">
    <property type="entry name" value="MarR_2"/>
    <property type="match status" value="1"/>
</dbReference>
<sequence length="171" mass="19022">MDKPLPAAGGYASIDQKLAISSARHPGFPRDQAMLARLIKLVHKLFCDHGNQLMRDYGISHPEYNVLMMLDGSEHGLSPSEISEAASEKSSNVTRLIDQLLAKGLVSREPSAEDRRKLVVRLSPAGEQLIEQVMPAVIQQLQRFFSGVEPEELRHTETVLTRILMGLEQQP</sequence>